<keyword evidence="1" id="KW-0175">Coiled coil</keyword>
<evidence type="ECO:0000313" key="2">
    <source>
        <dbReference type="EMBL" id="CAD8069326.1"/>
    </source>
</evidence>
<protein>
    <submittedName>
        <fullName evidence="2">Uncharacterized protein</fullName>
    </submittedName>
</protein>
<comment type="caution">
    <text evidence="2">The sequence shown here is derived from an EMBL/GenBank/DDBJ whole genome shotgun (WGS) entry which is preliminary data.</text>
</comment>
<dbReference type="EMBL" id="CAJJDN010000025">
    <property type="protein sequence ID" value="CAD8069326.1"/>
    <property type="molecule type" value="Genomic_DNA"/>
</dbReference>
<accession>A0A8S1LWZ6</accession>
<proteinExistence type="predicted"/>
<evidence type="ECO:0000313" key="3">
    <source>
        <dbReference type="Proteomes" id="UP000692954"/>
    </source>
</evidence>
<dbReference type="Proteomes" id="UP000692954">
    <property type="component" value="Unassembled WGS sequence"/>
</dbReference>
<evidence type="ECO:0000256" key="1">
    <source>
        <dbReference type="SAM" id="Coils"/>
    </source>
</evidence>
<dbReference type="AlphaFoldDB" id="A0A8S1LWZ6"/>
<gene>
    <name evidence="2" type="ORF">PSON_ATCC_30995.1.T0250193</name>
</gene>
<reference evidence="2" key="1">
    <citation type="submission" date="2021-01" db="EMBL/GenBank/DDBJ databases">
        <authorList>
            <consortium name="Genoscope - CEA"/>
            <person name="William W."/>
        </authorList>
    </citation>
    <scope>NUCLEOTIDE SEQUENCE</scope>
</reference>
<keyword evidence="3" id="KW-1185">Reference proteome</keyword>
<sequence length="404" mass="47957">MLKIQRSKSCDAILITLKNLDKGDNQSQLSFRVYDNSTVFDLIVHIQKTQQVEVQIQLYFEQNVQFMGDMNQYIIDIIKRTRNRSFGYRIYQQQFQSKSESLKINQQGHSEIQYQKRIMATQIPIQQYSYENFTYSQLQNKFDQNSIKNKENYPDQNDENLLQAQNNQDQYQQFMNLSDKQKNLAINEQQQNNYDGQNMFQNKAFKELEFENQTLQQSNQILENKIQQLIQENSKFQSENQFLKNRSNFLQGKEISPLSQKIKENRLSESISFTNKCSHQIKERNLEEILIKALHNKQIAKCLQCNKNISNSLCRQIKIYGVQYIEMKNQLDFQNLILCIQKQDKNLKLVECSNYRCDFVCIWQQKLPNQQPKGFCINCLQYSVEYPPYKSKSFAALLSKKGIK</sequence>
<feature type="coiled-coil region" evidence="1">
    <location>
        <begin position="205"/>
        <end position="246"/>
    </location>
</feature>
<dbReference type="OrthoDB" id="308329at2759"/>
<organism evidence="2 3">
    <name type="scientific">Paramecium sonneborni</name>
    <dbReference type="NCBI Taxonomy" id="65129"/>
    <lineage>
        <taxon>Eukaryota</taxon>
        <taxon>Sar</taxon>
        <taxon>Alveolata</taxon>
        <taxon>Ciliophora</taxon>
        <taxon>Intramacronucleata</taxon>
        <taxon>Oligohymenophorea</taxon>
        <taxon>Peniculida</taxon>
        <taxon>Parameciidae</taxon>
        <taxon>Paramecium</taxon>
    </lineage>
</organism>
<name>A0A8S1LWZ6_9CILI</name>